<dbReference type="AlphaFoldDB" id="A0A381QKA6"/>
<gene>
    <name evidence="1" type="ORF">METZ01_LOCUS32172</name>
</gene>
<dbReference type="SUPFAM" id="SSF55347">
    <property type="entry name" value="Glyceraldehyde-3-phosphate dehydrogenase-like, C-terminal domain"/>
    <property type="match status" value="1"/>
</dbReference>
<proteinExistence type="predicted"/>
<dbReference type="EMBL" id="UINC01001383">
    <property type="protein sequence ID" value="SUZ79318.1"/>
    <property type="molecule type" value="Genomic_DNA"/>
</dbReference>
<accession>A0A381QKA6</accession>
<sequence length="354" mass="39657">MERKIVHIVGTGTIGEPLIGILCEQKSNLGIDEITFHKHTPLTSDKPKIQNLIKKGARLSVLEDRMDDFKAIGLEPEFTMEEAIARSSVVIDCTPKGFGHSNKKAFYEKYADKVKGFLAQGSENNFGKKYARGINDHVITKEDQFLQIVSCNTHNLACLVNTIALSIAPDNLLSGKFVCIRRSNDISQTSSFVPAPTINDHSDNTYGTHHARDAAELFKTMNLDLNLFSSALKVNSQYMHVVWFNLELKEITDKEKVLELLKQDKRVALTEHHSANTVFSFGRDQGQYGRILNQTVIVEDSINVRNGNEVTGFCFTPQDGNSILSSIAATVRFLNPHSYQDKINSLSNFFFDRV</sequence>
<reference evidence="1" key="1">
    <citation type="submission" date="2018-05" db="EMBL/GenBank/DDBJ databases">
        <authorList>
            <person name="Lanie J.A."/>
            <person name="Ng W.-L."/>
            <person name="Kazmierczak K.M."/>
            <person name="Andrzejewski T.M."/>
            <person name="Davidsen T.M."/>
            <person name="Wayne K.J."/>
            <person name="Tettelin H."/>
            <person name="Glass J.I."/>
            <person name="Rusch D."/>
            <person name="Podicherti R."/>
            <person name="Tsui H.-C.T."/>
            <person name="Winkler M.E."/>
        </authorList>
    </citation>
    <scope>NUCLEOTIDE SEQUENCE</scope>
</reference>
<dbReference type="InterPro" id="IPR036291">
    <property type="entry name" value="NAD(P)-bd_dom_sf"/>
</dbReference>
<dbReference type="CDD" id="cd02278">
    <property type="entry name" value="GAPDH_II_N"/>
    <property type="match status" value="1"/>
</dbReference>
<dbReference type="Gene3D" id="3.30.360.10">
    <property type="entry name" value="Dihydrodipicolinate Reductase, domain 2"/>
    <property type="match status" value="1"/>
</dbReference>
<protein>
    <recommendedName>
        <fullName evidence="2">Glyceraldehyde 3-phosphate dehydrogenase NAD(P) binding domain-containing protein</fullName>
    </recommendedName>
</protein>
<organism evidence="1">
    <name type="scientific">marine metagenome</name>
    <dbReference type="NCBI Taxonomy" id="408172"/>
    <lineage>
        <taxon>unclassified sequences</taxon>
        <taxon>metagenomes</taxon>
        <taxon>ecological metagenomes</taxon>
    </lineage>
</organism>
<evidence type="ECO:0008006" key="2">
    <source>
        <dbReference type="Google" id="ProtNLM"/>
    </source>
</evidence>
<evidence type="ECO:0000313" key="1">
    <source>
        <dbReference type="EMBL" id="SUZ79318.1"/>
    </source>
</evidence>
<dbReference type="CDD" id="cd18127">
    <property type="entry name" value="GAPDH_II_C"/>
    <property type="match status" value="1"/>
</dbReference>
<name>A0A381QKA6_9ZZZZ</name>
<dbReference type="Gene3D" id="3.40.50.720">
    <property type="entry name" value="NAD(P)-binding Rossmann-like Domain"/>
    <property type="match status" value="1"/>
</dbReference>
<dbReference type="SUPFAM" id="SSF51735">
    <property type="entry name" value="NAD(P)-binding Rossmann-fold domains"/>
    <property type="match status" value="1"/>
</dbReference>